<dbReference type="Gene3D" id="3.40.50.2000">
    <property type="entry name" value="Glycogen Phosphorylase B"/>
    <property type="match status" value="2"/>
</dbReference>
<accession>A0A0B2P2F1</accession>
<dbReference type="PANTHER" id="PTHR48045:SF10">
    <property type="entry name" value="GLYCOSYLTRANSFERASE"/>
    <property type="match status" value="1"/>
</dbReference>
<dbReference type="EC" id="2.4.1.218" evidence="3"/>
<dbReference type="PANTHER" id="PTHR48045">
    <property type="entry name" value="UDP-GLYCOSYLTRANSFERASE 72B1"/>
    <property type="match status" value="1"/>
</dbReference>
<protein>
    <submittedName>
        <fullName evidence="3">UDP-glycosyltransferase 72B1</fullName>
        <ecNumber evidence="3">2.4.1.218</ecNumber>
    </submittedName>
</protein>
<dbReference type="CDD" id="cd03784">
    <property type="entry name" value="GT1_Gtf-like"/>
    <property type="match status" value="1"/>
</dbReference>
<keyword evidence="3" id="KW-0328">Glycosyltransferase</keyword>
<sequence>MIVDLFASEALICAKELNMLSFIYIPTSAMTLSLYPNLPKLDQTLSTEFTDLTQPIEIPGCVPIRGRDLPKPFRDRTSQMYSFFLQRSKTLHVADGILVPNSVLYVSFGSGGTLSQDQFNELALGLELSGKKFLWVVRAPSESQNSVHLGCESDDPLRFIERTKGKEHGLVASSWAPQVLSHNVTGGFLTHFGWNSTLESIVNGVPLIAWPLYAEQGMNAVMLTNDLKVALRPKDNEKGLVERDQVAKFIRRLMEDQEGREIGERIQNSKNAAAETLQEEGSSTKTLIQLGVYLLGK</sequence>
<dbReference type="InterPro" id="IPR002213">
    <property type="entry name" value="UDP_glucos_trans"/>
</dbReference>
<reference evidence="3" key="1">
    <citation type="submission" date="2014-07" db="EMBL/GenBank/DDBJ databases">
        <title>Identification of a novel salt tolerance gene in wild soybean by whole-genome sequencing.</title>
        <authorList>
            <person name="Lam H.-M."/>
            <person name="Qi X."/>
            <person name="Li M.-W."/>
            <person name="Liu X."/>
            <person name="Xie M."/>
            <person name="Ni M."/>
            <person name="Xu X."/>
        </authorList>
    </citation>
    <scope>NUCLEOTIDE SEQUENCE [LARGE SCALE GENOMIC DNA]</scope>
    <source>
        <tissue evidence="3">Root</tissue>
    </source>
</reference>
<evidence type="ECO:0000256" key="2">
    <source>
        <dbReference type="ARBA" id="ARBA00022679"/>
    </source>
</evidence>
<name>A0A0B2P2F1_GLYSO</name>
<dbReference type="Proteomes" id="UP000053555">
    <property type="component" value="Unassembled WGS sequence"/>
</dbReference>
<evidence type="ECO:0000313" key="3">
    <source>
        <dbReference type="EMBL" id="KHN01833.1"/>
    </source>
</evidence>
<evidence type="ECO:0000256" key="1">
    <source>
        <dbReference type="ARBA" id="ARBA00009995"/>
    </source>
</evidence>
<dbReference type="EMBL" id="KN670767">
    <property type="protein sequence ID" value="KHN01833.1"/>
    <property type="molecule type" value="Genomic_DNA"/>
</dbReference>
<keyword evidence="2 3" id="KW-0808">Transferase</keyword>
<dbReference type="SUPFAM" id="SSF53756">
    <property type="entry name" value="UDP-Glycosyltransferase/glycogen phosphorylase"/>
    <property type="match status" value="1"/>
</dbReference>
<gene>
    <name evidence="3" type="ORF">glysoja_028505</name>
</gene>
<organism evidence="3">
    <name type="scientific">Glycine soja</name>
    <name type="common">Wild soybean</name>
    <dbReference type="NCBI Taxonomy" id="3848"/>
    <lineage>
        <taxon>Eukaryota</taxon>
        <taxon>Viridiplantae</taxon>
        <taxon>Streptophyta</taxon>
        <taxon>Embryophyta</taxon>
        <taxon>Tracheophyta</taxon>
        <taxon>Spermatophyta</taxon>
        <taxon>Magnoliopsida</taxon>
        <taxon>eudicotyledons</taxon>
        <taxon>Gunneridae</taxon>
        <taxon>Pentapetalae</taxon>
        <taxon>rosids</taxon>
        <taxon>fabids</taxon>
        <taxon>Fabales</taxon>
        <taxon>Fabaceae</taxon>
        <taxon>Papilionoideae</taxon>
        <taxon>50 kb inversion clade</taxon>
        <taxon>NPAAA clade</taxon>
        <taxon>indigoferoid/millettioid clade</taxon>
        <taxon>Phaseoleae</taxon>
        <taxon>Glycine</taxon>
        <taxon>Glycine subgen. Soja</taxon>
    </lineage>
</organism>
<dbReference type="FunFam" id="3.40.50.2000:FF:000056">
    <property type="entry name" value="Glycosyltransferase"/>
    <property type="match status" value="1"/>
</dbReference>
<dbReference type="GO" id="GO:0050505">
    <property type="term" value="F:hydroquinone glucosyltransferase activity"/>
    <property type="evidence" value="ECO:0007669"/>
    <property type="project" value="UniProtKB-EC"/>
</dbReference>
<dbReference type="AlphaFoldDB" id="A0A0B2P2F1"/>
<proteinExistence type="inferred from homology"/>
<comment type="similarity">
    <text evidence="1">Belongs to the UDP-glycosyltransferase family.</text>
</comment>
<dbReference type="Pfam" id="PF00201">
    <property type="entry name" value="UDPGT"/>
    <property type="match status" value="1"/>
</dbReference>